<evidence type="ECO:0000313" key="2">
    <source>
        <dbReference type="EMBL" id="MPM09140.1"/>
    </source>
</evidence>
<evidence type="ECO:0000256" key="1">
    <source>
        <dbReference type="SAM" id="Phobius"/>
    </source>
</evidence>
<keyword evidence="1" id="KW-1133">Transmembrane helix</keyword>
<evidence type="ECO:0008006" key="3">
    <source>
        <dbReference type="Google" id="ProtNLM"/>
    </source>
</evidence>
<feature type="transmembrane region" description="Helical" evidence="1">
    <location>
        <begin position="111"/>
        <end position="135"/>
    </location>
</feature>
<organism evidence="2">
    <name type="scientific">bioreactor metagenome</name>
    <dbReference type="NCBI Taxonomy" id="1076179"/>
    <lineage>
        <taxon>unclassified sequences</taxon>
        <taxon>metagenomes</taxon>
        <taxon>ecological metagenomes</taxon>
    </lineage>
</organism>
<feature type="transmembrane region" description="Helical" evidence="1">
    <location>
        <begin position="231"/>
        <end position="248"/>
    </location>
</feature>
<dbReference type="CDD" id="cd21809">
    <property type="entry name" value="ABC-2_lan_permease-like"/>
    <property type="match status" value="1"/>
</dbReference>
<keyword evidence="1" id="KW-0472">Membrane</keyword>
<name>A0A644WYZ6_9ZZZZ</name>
<gene>
    <name evidence="2" type="ORF">SDC9_55456</name>
</gene>
<dbReference type="Pfam" id="PF12730">
    <property type="entry name" value="ABC2_membrane_4"/>
    <property type="match status" value="1"/>
</dbReference>
<sequence>MKTSLYRLFKGEIFKSKRELGLYFMLLFPIVVFSFVDVYIMYDSTNLTEVCTVNPWVFILQRYIWAFYTLLYPIVISIFCFSLFDIEYKNDYLKKLFTLPVNTSNIFGAKVLYIIMMSFMSAMISYLLLLLSAFILENVYSIYPFNSYDYSFANFIFFIRLFIATLSIASLQLLVSTSFKTFVIPICIAGVGVVLSLISQRAEFVVFIPYFSLFDLMNKYQYGSTDLLGKVEIINVTYIFVFITFAYLKFISLCKKKNIICI</sequence>
<dbReference type="AlphaFoldDB" id="A0A644WYZ6"/>
<feature type="transmembrane region" description="Helical" evidence="1">
    <location>
        <begin position="155"/>
        <end position="175"/>
    </location>
</feature>
<dbReference type="EMBL" id="VSSQ01001534">
    <property type="protein sequence ID" value="MPM09140.1"/>
    <property type="molecule type" value="Genomic_DNA"/>
</dbReference>
<accession>A0A644WYZ6</accession>
<reference evidence="2" key="1">
    <citation type="submission" date="2019-08" db="EMBL/GenBank/DDBJ databases">
        <authorList>
            <person name="Kucharzyk K."/>
            <person name="Murdoch R.W."/>
            <person name="Higgins S."/>
            <person name="Loffler F."/>
        </authorList>
    </citation>
    <scope>NUCLEOTIDE SEQUENCE</scope>
</reference>
<keyword evidence="1" id="KW-0812">Transmembrane</keyword>
<protein>
    <recommendedName>
        <fullName evidence="3">ABC-2 family transporter protein</fullName>
    </recommendedName>
</protein>
<comment type="caution">
    <text evidence="2">The sequence shown here is derived from an EMBL/GenBank/DDBJ whole genome shotgun (WGS) entry which is preliminary data.</text>
</comment>
<proteinExistence type="predicted"/>
<feature type="transmembrane region" description="Helical" evidence="1">
    <location>
        <begin position="20"/>
        <end position="42"/>
    </location>
</feature>
<feature type="transmembrane region" description="Helical" evidence="1">
    <location>
        <begin position="62"/>
        <end position="84"/>
    </location>
</feature>
<feature type="transmembrane region" description="Helical" evidence="1">
    <location>
        <begin position="182"/>
        <end position="211"/>
    </location>
</feature>